<name>A0A194X9U4_MOLSC</name>
<feature type="coiled-coil region" evidence="1">
    <location>
        <begin position="263"/>
        <end position="308"/>
    </location>
</feature>
<dbReference type="Proteomes" id="UP000070700">
    <property type="component" value="Unassembled WGS sequence"/>
</dbReference>
<keyword evidence="4" id="KW-1185">Reference proteome</keyword>
<dbReference type="RefSeq" id="XP_018071254.1">
    <property type="nucleotide sequence ID" value="XM_018213091.1"/>
</dbReference>
<organism evidence="3 4">
    <name type="scientific">Mollisia scopiformis</name>
    <name type="common">Conifer needle endophyte fungus</name>
    <name type="synonym">Phialocephala scopiformis</name>
    <dbReference type="NCBI Taxonomy" id="149040"/>
    <lineage>
        <taxon>Eukaryota</taxon>
        <taxon>Fungi</taxon>
        <taxon>Dikarya</taxon>
        <taxon>Ascomycota</taxon>
        <taxon>Pezizomycotina</taxon>
        <taxon>Leotiomycetes</taxon>
        <taxon>Helotiales</taxon>
        <taxon>Mollisiaceae</taxon>
        <taxon>Mollisia</taxon>
    </lineage>
</organism>
<sequence length="322" mass="36162">MTNTACVAYNEIVSWILNKAKDKYGIKDGVFTIGLTPPIGDLRGSLPWQREKAILLRKVTSKMIADKIIMPAAAAQDLTHGKSLSFQCHPEFVFTSTSVAQLKNHDWTTTFFKLCDDNLWVRGKMKSIEEFLDTMSAELASSKHSKTLASYVAKMTLPFQNEPALQGYQGYDMPQTRTSLTTKRKRVDMEGGNMAALPRKVDMGLTPKPRKTIDLSAGETSEGVRKSSTLTSEPPRSLLARFEAQDRKLQDLTTQVSEGLLANKSLMQQVRDQEATILQLKSAVERSKEGEEDVQERLQARVARLEQSIVDYGKWNEEWQAI</sequence>
<protein>
    <submittedName>
        <fullName evidence="3">Uncharacterized protein</fullName>
    </submittedName>
</protein>
<accession>A0A194X9U4</accession>
<dbReference type="GeneID" id="28822817"/>
<keyword evidence="1" id="KW-0175">Coiled coil</keyword>
<dbReference type="EMBL" id="KQ947415">
    <property type="protein sequence ID" value="KUJ16899.1"/>
    <property type="molecule type" value="Genomic_DNA"/>
</dbReference>
<evidence type="ECO:0000313" key="3">
    <source>
        <dbReference type="EMBL" id="KUJ16899.1"/>
    </source>
</evidence>
<reference evidence="3 4" key="1">
    <citation type="submission" date="2015-10" db="EMBL/GenBank/DDBJ databases">
        <title>Full genome of DAOMC 229536 Phialocephala scopiformis, a fungal endophyte of spruce producing the potent anti-insectan compound rugulosin.</title>
        <authorList>
            <consortium name="DOE Joint Genome Institute"/>
            <person name="Walker A.K."/>
            <person name="Frasz S.L."/>
            <person name="Seifert K.A."/>
            <person name="Miller J.D."/>
            <person name="Mondo S.J."/>
            <person name="Labutti K."/>
            <person name="Lipzen A."/>
            <person name="Dockter R."/>
            <person name="Kennedy M."/>
            <person name="Grigoriev I.V."/>
            <person name="Spatafora J.W."/>
        </authorList>
    </citation>
    <scope>NUCLEOTIDE SEQUENCE [LARGE SCALE GENOMIC DNA]</scope>
    <source>
        <strain evidence="3 4">CBS 120377</strain>
    </source>
</reference>
<proteinExistence type="predicted"/>
<dbReference type="AlphaFoldDB" id="A0A194X9U4"/>
<evidence type="ECO:0000313" key="4">
    <source>
        <dbReference type="Proteomes" id="UP000070700"/>
    </source>
</evidence>
<dbReference type="KEGG" id="psco:LY89DRAFT_669340"/>
<evidence type="ECO:0000256" key="2">
    <source>
        <dbReference type="SAM" id="MobiDB-lite"/>
    </source>
</evidence>
<gene>
    <name evidence="3" type="ORF">LY89DRAFT_669340</name>
</gene>
<evidence type="ECO:0000256" key="1">
    <source>
        <dbReference type="SAM" id="Coils"/>
    </source>
</evidence>
<feature type="region of interest" description="Disordered" evidence="2">
    <location>
        <begin position="203"/>
        <end position="232"/>
    </location>
</feature>
<dbReference type="InParanoid" id="A0A194X9U4"/>